<evidence type="ECO:0000313" key="2">
    <source>
        <dbReference type="Proteomes" id="UP001431783"/>
    </source>
</evidence>
<organism evidence="1 2">
    <name type="scientific">Henosepilachna vigintioctopunctata</name>
    <dbReference type="NCBI Taxonomy" id="420089"/>
    <lineage>
        <taxon>Eukaryota</taxon>
        <taxon>Metazoa</taxon>
        <taxon>Ecdysozoa</taxon>
        <taxon>Arthropoda</taxon>
        <taxon>Hexapoda</taxon>
        <taxon>Insecta</taxon>
        <taxon>Pterygota</taxon>
        <taxon>Neoptera</taxon>
        <taxon>Endopterygota</taxon>
        <taxon>Coleoptera</taxon>
        <taxon>Polyphaga</taxon>
        <taxon>Cucujiformia</taxon>
        <taxon>Coccinelloidea</taxon>
        <taxon>Coccinellidae</taxon>
        <taxon>Epilachninae</taxon>
        <taxon>Epilachnini</taxon>
        <taxon>Henosepilachna</taxon>
    </lineage>
</organism>
<gene>
    <name evidence="1" type="ORF">WA026_022405</name>
</gene>
<sequence>MKDLPTEGMKSVACELTALKSANGRDRERTDRRDQNLGSRICLASRVCQQTRSRLCRPTDVVKTSNRGMKNLLTTDYWNKSILTDGFKNCSTDGFKSLATYGIKRQQPKYEFQTSIESEAYDEDRPIR</sequence>
<evidence type="ECO:0000313" key="1">
    <source>
        <dbReference type="EMBL" id="KAK9878509.1"/>
    </source>
</evidence>
<dbReference type="AlphaFoldDB" id="A0AAW1U684"/>
<protein>
    <submittedName>
        <fullName evidence="1">Uncharacterized protein</fullName>
    </submittedName>
</protein>
<accession>A0AAW1U684</accession>
<reference evidence="1 2" key="1">
    <citation type="submission" date="2023-03" db="EMBL/GenBank/DDBJ databases">
        <title>Genome insight into feeding habits of ladybird beetles.</title>
        <authorList>
            <person name="Li H.-S."/>
            <person name="Huang Y.-H."/>
            <person name="Pang H."/>
        </authorList>
    </citation>
    <scope>NUCLEOTIDE SEQUENCE [LARGE SCALE GENOMIC DNA]</scope>
    <source>
        <strain evidence="1">SYSU_2023b</strain>
        <tissue evidence="1">Whole body</tissue>
    </source>
</reference>
<keyword evidence="2" id="KW-1185">Reference proteome</keyword>
<comment type="caution">
    <text evidence="1">The sequence shown here is derived from an EMBL/GenBank/DDBJ whole genome shotgun (WGS) entry which is preliminary data.</text>
</comment>
<proteinExistence type="predicted"/>
<dbReference type="Proteomes" id="UP001431783">
    <property type="component" value="Unassembled WGS sequence"/>
</dbReference>
<name>A0AAW1U684_9CUCU</name>
<dbReference type="EMBL" id="JARQZJ010000049">
    <property type="protein sequence ID" value="KAK9878509.1"/>
    <property type="molecule type" value="Genomic_DNA"/>
</dbReference>